<evidence type="ECO:0000256" key="6">
    <source>
        <dbReference type="ARBA" id="ARBA00022989"/>
    </source>
</evidence>
<evidence type="ECO:0000256" key="1">
    <source>
        <dbReference type="ARBA" id="ARBA00004429"/>
    </source>
</evidence>
<evidence type="ECO:0000256" key="5">
    <source>
        <dbReference type="ARBA" id="ARBA00022692"/>
    </source>
</evidence>
<dbReference type="GO" id="GO:0015740">
    <property type="term" value="P:C4-dicarboxylate transport"/>
    <property type="evidence" value="ECO:0007669"/>
    <property type="project" value="TreeGrafter"/>
</dbReference>
<comment type="caution">
    <text evidence="11">The sequence shown here is derived from an EMBL/GenBank/DDBJ whole genome shotgun (WGS) entry which is preliminary data.</text>
</comment>
<name>A0A917A824_9RHOB</name>
<evidence type="ECO:0000256" key="8">
    <source>
        <dbReference type="ARBA" id="ARBA00038436"/>
    </source>
</evidence>
<feature type="domain" description="Tripartite ATP-independent periplasmic transporters DctQ component" evidence="10">
    <location>
        <begin position="24"/>
        <end position="166"/>
    </location>
</feature>
<comment type="subunit">
    <text evidence="9">The complex comprises the extracytoplasmic solute receptor protein and the two transmembrane proteins.</text>
</comment>
<feature type="transmembrane region" description="Helical" evidence="9">
    <location>
        <begin position="97"/>
        <end position="118"/>
    </location>
</feature>
<protein>
    <recommendedName>
        <fullName evidence="9">TRAP transporter small permease protein</fullName>
    </recommendedName>
</protein>
<comment type="subcellular location">
    <subcellularLocation>
        <location evidence="1 9">Cell inner membrane</location>
        <topology evidence="1 9">Multi-pass membrane protein</topology>
    </subcellularLocation>
</comment>
<dbReference type="Proteomes" id="UP000612855">
    <property type="component" value="Unassembled WGS sequence"/>
</dbReference>
<keyword evidence="6 9" id="KW-1133">Transmembrane helix</keyword>
<keyword evidence="12" id="KW-1185">Reference proteome</keyword>
<evidence type="ECO:0000313" key="11">
    <source>
        <dbReference type="EMBL" id="GGE32950.1"/>
    </source>
</evidence>
<sequence length="180" mass="18416">MRAFLDRLYAAALWLAAASFAVIAVLVLVQVLGRMADRIARAIGAPPPGITIPSIAEIGGFLFLGGVFLGLAGTFAAGGHVRVTLLTGTLPERAGRALATLVAGGAAALALFASWSSWTQFIDSIKFDAVSYGMVKVPLAIPQGVMTFGLVLLAVALIDAMVTLTRGGEPTYAANEGGEG</sequence>
<dbReference type="EMBL" id="BMFJ01000001">
    <property type="protein sequence ID" value="GGE32950.1"/>
    <property type="molecule type" value="Genomic_DNA"/>
</dbReference>
<evidence type="ECO:0000313" key="12">
    <source>
        <dbReference type="Proteomes" id="UP000612855"/>
    </source>
</evidence>
<dbReference type="GO" id="GO:0022857">
    <property type="term" value="F:transmembrane transporter activity"/>
    <property type="evidence" value="ECO:0007669"/>
    <property type="project" value="UniProtKB-UniRule"/>
</dbReference>
<proteinExistence type="inferred from homology"/>
<keyword evidence="2 9" id="KW-0813">Transport</keyword>
<reference evidence="12" key="1">
    <citation type="journal article" date="2019" name="Int. J. Syst. Evol. Microbiol.">
        <title>The Global Catalogue of Microorganisms (GCM) 10K type strain sequencing project: providing services to taxonomists for standard genome sequencing and annotation.</title>
        <authorList>
            <consortium name="The Broad Institute Genomics Platform"/>
            <consortium name="The Broad Institute Genome Sequencing Center for Infectious Disease"/>
            <person name="Wu L."/>
            <person name="Ma J."/>
        </authorList>
    </citation>
    <scope>NUCLEOTIDE SEQUENCE [LARGE SCALE GENOMIC DNA]</scope>
    <source>
        <strain evidence="12">CGMCC 1.12664</strain>
    </source>
</reference>
<evidence type="ECO:0000256" key="7">
    <source>
        <dbReference type="ARBA" id="ARBA00023136"/>
    </source>
</evidence>
<organism evidence="11 12">
    <name type="scientific">Primorskyibacter flagellatus</name>
    <dbReference type="NCBI Taxonomy" id="1387277"/>
    <lineage>
        <taxon>Bacteria</taxon>
        <taxon>Pseudomonadati</taxon>
        <taxon>Pseudomonadota</taxon>
        <taxon>Alphaproteobacteria</taxon>
        <taxon>Rhodobacterales</taxon>
        <taxon>Roseobacteraceae</taxon>
        <taxon>Primorskyibacter</taxon>
    </lineage>
</organism>
<gene>
    <name evidence="11" type="ORF">GCM10011360_21060</name>
</gene>
<comment type="similarity">
    <text evidence="8 9">Belongs to the TRAP transporter small permease family.</text>
</comment>
<keyword evidence="4 9" id="KW-0997">Cell inner membrane</keyword>
<evidence type="ECO:0000259" key="10">
    <source>
        <dbReference type="Pfam" id="PF04290"/>
    </source>
</evidence>
<keyword evidence="7 9" id="KW-0472">Membrane</keyword>
<dbReference type="Pfam" id="PF04290">
    <property type="entry name" value="DctQ"/>
    <property type="match status" value="1"/>
</dbReference>
<evidence type="ECO:0000256" key="3">
    <source>
        <dbReference type="ARBA" id="ARBA00022475"/>
    </source>
</evidence>
<dbReference type="PANTHER" id="PTHR35011:SF10">
    <property type="entry name" value="TRAP TRANSPORTER SMALL PERMEASE PROTEIN"/>
    <property type="match status" value="1"/>
</dbReference>
<accession>A0A917A824</accession>
<feature type="transmembrane region" description="Helical" evidence="9">
    <location>
        <begin position="139"/>
        <end position="158"/>
    </location>
</feature>
<dbReference type="InterPro" id="IPR055348">
    <property type="entry name" value="DctQ"/>
</dbReference>
<dbReference type="GO" id="GO:0005886">
    <property type="term" value="C:plasma membrane"/>
    <property type="evidence" value="ECO:0007669"/>
    <property type="project" value="UniProtKB-SubCell"/>
</dbReference>
<dbReference type="PANTHER" id="PTHR35011">
    <property type="entry name" value="2,3-DIKETO-L-GULONATE TRAP TRANSPORTER SMALL PERMEASE PROTEIN YIAM"/>
    <property type="match status" value="1"/>
</dbReference>
<dbReference type="RefSeq" id="WP_188477647.1">
    <property type="nucleotide sequence ID" value="NZ_BMFJ01000001.1"/>
</dbReference>
<keyword evidence="3" id="KW-1003">Cell membrane</keyword>
<feature type="transmembrane region" description="Helical" evidence="9">
    <location>
        <begin position="54"/>
        <end position="77"/>
    </location>
</feature>
<evidence type="ECO:0000256" key="9">
    <source>
        <dbReference type="RuleBase" id="RU369079"/>
    </source>
</evidence>
<keyword evidence="5 9" id="KW-0812">Transmembrane</keyword>
<dbReference type="InterPro" id="IPR007387">
    <property type="entry name" value="TRAP_DctQ"/>
</dbReference>
<feature type="transmembrane region" description="Helical" evidence="9">
    <location>
        <begin position="12"/>
        <end position="33"/>
    </location>
</feature>
<comment type="function">
    <text evidence="9">Part of the tripartite ATP-independent periplasmic (TRAP) transport system.</text>
</comment>
<dbReference type="AlphaFoldDB" id="A0A917A824"/>
<evidence type="ECO:0000256" key="4">
    <source>
        <dbReference type="ARBA" id="ARBA00022519"/>
    </source>
</evidence>
<evidence type="ECO:0000256" key="2">
    <source>
        <dbReference type="ARBA" id="ARBA00022448"/>
    </source>
</evidence>